<protein>
    <submittedName>
        <fullName evidence="3">Metallophosphoesterase family protein</fullName>
    </submittedName>
</protein>
<evidence type="ECO:0000259" key="2">
    <source>
        <dbReference type="Pfam" id="PF12850"/>
    </source>
</evidence>
<dbReference type="EMBL" id="CP117417">
    <property type="protein sequence ID" value="WCT78192.1"/>
    <property type="molecule type" value="Genomic_DNA"/>
</dbReference>
<evidence type="ECO:0000313" key="3">
    <source>
        <dbReference type="EMBL" id="WCT78192.1"/>
    </source>
</evidence>
<reference evidence="3 4" key="1">
    <citation type="submission" date="2023-02" db="EMBL/GenBank/DDBJ databases">
        <title>Genome sequence of Novosphingobium humi KACC 19094.</title>
        <authorList>
            <person name="Kim S."/>
            <person name="Heo J."/>
            <person name="Kwon S.-W."/>
        </authorList>
    </citation>
    <scope>NUCLEOTIDE SEQUENCE [LARGE SCALE GENOMIC DNA]</scope>
    <source>
        <strain evidence="3 4">KACC 19094</strain>
    </source>
</reference>
<comment type="similarity">
    <text evidence="1">Belongs to the metallophosphoesterase superfamily. YfcE family.</text>
</comment>
<proteinExistence type="inferred from homology"/>
<dbReference type="PANTHER" id="PTHR42850">
    <property type="entry name" value="METALLOPHOSPHOESTERASE"/>
    <property type="match status" value="1"/>
</dbReference>
<dbReference type="InterPro" id="IPR011152">
    <property type="entry name" value="Pesterase_MJ0912"/>
</dbReference>
<dbReference type="SUPFAM" id="SSF56300">
    <property type="entry name" value="Metallo-dependent phosphatases"/>
    <property type="match status" value="1"/>
</dbReference>
<name>A0ABY7TZY2_9SPHN</name>
<dbReference type="PIRSF" id="PIRSF000883">
    <property type="entry name" value="Pesterase_MJ0912"/>
    <property type="match status" value="1"/>
</dbReference>
<accession>A0ABY7TZY2</accession>
<dbReference type="InterPro" id="IPR024654">
    <property type="entry name" value="Calcineurin-like_PHP_lpxH"/>
</dbReference>
<gene>
    <name evidence="3" type="ORF">PQ457_04245</name>
</gene>
<keyword evidence="4" id="KW-1185">Reference proteome</keyword>
<organism evidence="3 4">
    <name type="scientific">Novosphingobium humi</name>
    <dbReference type="NCBI Taxonomy" id="2282397"/>
    <lineage>
        <taxon>Bacteria</taxon>
        <taxon>Pseudomonadati</taxon>
        <taxon>Pseudomonadota</taxon>
        <taxon>Alphaproteobacteria</taxon>
        <taxon>Sphingomonadales</taxon>
        <taxon>Sphingomonadaceae</taxon>
        <taxon>Novosphingobium</taxon>
    </lineage>
</organism>
<dbReference type="CDD" id="cd00838">
    <property type="entry name" value="MPP_superfamily"/>
    <property type="match status" value="1"/>
</dbReference>
<dbReference type="Proteomes" id="UP001218231">
    <property type="component" value="Chromosome"/>
</dbReference>
<dbReference type="RefSeq" id="WP_273618533.1">
    <property type="nucleotide sequence ID" value="NZ_CP117417.1"/>
</dbReference>
<dbReference type="InterPro" id="IPR050126">
    <property type="entry name" value="Ap4A_hydrolase"/>
</dbReference>
<dbReference type="InterPro" id="IPR029052">
    <property type="entry name" value="Metallo-depent_PP-like"/>
</dbReference>
<dbReference type="Pfam" id="PF12850">
    <property type="entry name" value="Metallophos_2"/>
    <property type="match status" value="1"/>
</dbReference>
<sequence>MSLHFAAVSDIHGNLPALEAVIADIGARGITQIVNLGDSLSGPLWPRETAQRLMALDWPTLAGNHERQLLTIDPAQMGPTDAAAHAAIDDDIRAWMAALPGTMEWPHSVLLCHATPDSDDTYWLHRRRKGSRGRMREATHEEILPHASHHALTLCGHTHMPRVVALADGRQIANAGSVGLPAYEDDVPSWHVVETGTPDARYLSAEFVDGRWQVTLHAVAYDHESAARRAEAMGRAGWAQALRTGKMG</sequence>
<dbReference type="PANTHER" id="PTHR42850:SF2">
    <property type="entry name" value="BLL5683 PROTEIN"/>
    <property type="match status" value="1"/>
</dbReference>
<feature type="domain" description="Calcineurin-like phosphoesterase" evidence="2">
    <location>
        <begin position="4"/>
        <end position="185"/>
    </location>
</feature>
<dbReference type="Gene3D" id="3.60.21.10">
    <property type="match status" value="1"/>
</dbReference>
<evidence type="ECO:0000313" key="4">
    <source>
        <dbReference type="Proteomes" id="UP001218231"/>
    </source>
</evidence>
<evidence type="ECO:0000256" key="1">
    <source>
        <dbReference type="ARBA" id="ARBA00008950"/>
    </source>
</evidence>